<proteinExistence type="predicted"/>
<dbReference type="InterPro" id="IPR003594">
    <property type="entry name" value="HATPase_dom"/>
</dbReference>
<dbReference type="PANTHER" id="PTHR45528">
    <property type="entry name" value="SENSOR HISTIDINE KINASE CPXA"/>
    <property type="match status" value="1"/>
</dbReference>
<dbReference type="Proteomes" id="UP001242811">
    <property type="component" value="Unassembled WGS sequence"/>
</dbReference>
<keyword evidence="6 17" id="KW-0808">Transferase</keyword>
<organism evidence="17 18">
    <name type="scientific">Paenibacillus brasilensis</name>
    <dbReference type="NCBI Taxonomy" id="128574"/>
    <lineage>
        <taxon>Bacteria</taxon>
        <taxon>Bacillati</taxon>
        <taxon>Bacillota</taxon>
        <taxon>Bacilli</taxon>
        <taxon>Bacillales</taxon>
        <taxon>Paenibacillaceae</taxon>
        <taxon>Paenibacillus</taxon>
    </lineage>
</organism>
<dbReference type="Gene3D" id="6.10.340.10">
    <property type="match status" value="1"/>
</dbReference>
<keyword evidence="11 14" id="KW-1133">Transmembrane helix</keyword>
<protein>
    <recommendedName>
        <fullName evidence="3">histidine kinase</fullName>
        <ecNumber evidence="3">2.7.13.3</ecNumber>
    </recommendedName>
</protein>
<dbReference type="Gene3D" id="3.30.565.10">
    <property type="entry name" value="Histidine kinase-like ATPase, C-terminal domain"/>
    <property type="match status" value="1"/>
</dbReference>
<evidence type="ECO:0000313" key="17">
    <source>
        <dbReference type="EMBL" id="MDQ0493846.1"/>
    </source>
</evidence>
<evidence type="ECO:0000256" key="12">
    <source>
        <dbReference type="ARBA" id="ARBA00023012"/>
    </source>
</evidence>
<evidence type="ECO:0000256" key="5">
    <source>
        <dbReference type="ARBA" id="ARBA00022553"/>
    </source>
</evidence>
<dbReference type="InterPro" id="IPR036890">
    <property type="entry name" value="HATPase_C_sf"/>
</dbReference>
<gene>
    <name evidence="17" type="ORF">QOZ95_002008</name>
</gene>
<feature type="transmembrane region" description="Helical" evidence="14">
    <location>
        <begin position="20"/>
        <end position="42"/>
    </location>
</feature>
<keyword evidence="13 14" id="KW-0472">Membrane</keyword>
<dbReference type="InterPro" id="IPR005467">
    <property type="entry name" value="His_kinase_dom"/>
</dbReference>
<evidence type="ECO:0000256" key="8">
    <source>
        <dbReference type="ARBA" id="ARBA00022741"/>
    </source>
</evidence>
<dbReference type="Pfam" id="PF02518">
    <property type="entry name" value="HATPase_c"/>
    <property type="match status" value="1"/>
</dbReference>
<dbReference type="CDD" id="cd06225">
    <property type="entry name" value="HAMP"/>
    <property type="match status" value="1"/>
</dbReference>
<dbReference type="SMART" id="SM00387">
    <property type="entry name" value="HATPase_c"/>
    <property type="match status" value="1"/>
</dbReference>
<dbReference type="RefSeq" id="WP_152380202.1">
    <property type="nucleotide sequence ID" value="NZ_CP045298.1"/>
</dbReference>
<evidence type="ECO:0000256" key="11">
    <source>
        <dbReference type="ARBA" id="ARBA00022989"/>
    </source>
</evidence>
<comment type="caution">
    <text evidence="17">The sequence shown here is derived from an EMBL/GenBank/DDBJ whole genome shotgun (WGS) entry which is preliminary data.</text>
</comment>
<dbReference type="SUPFAM" id="SSF47384">
    <property type="entry name" value="Homodimeric domain of signal transducing histidine kinase"/>
    <property type="match status" value="1"/>
</dbReference>
<keyword evidence="8" id="KW-0547">Nucleotide-binding</keyword>
<evidence type="ECO:0000256" key="1">
    <source>
        <dbReference type="ARBA" id="ARBA00000085"/>
    </source>
</evidence>
<evidence type="ECO:0000256" key="14">
    <source>
        <dbReference type="SAM" id="Phobius"/>
    </source>
</evidence>
<evidence type="ECO:0000259" key="15">
    <source>
        <dbReference type="PROSITE" id="PS50109"/>
    </source>
</evidence>
<dbReference type="EC" id="2.7.13.3" evidence="3"/>
<keyword evidence="7 14" id="KW-0812">Transmembrane</keyword>
<comment type="catalytic activity">
    <reaction evidence="1">
        <text>ATP + protein L-histidine = ADP + protein N-phospho-L-histidine.</text>
        <dbReference type="EC" id="2.7.13.3"/>
    </reaction>
</comment>
<feature type="domain" description="Histidine kinase" evidence="15">
    <location>
        <begin position="279"/>
        <end position="494"/>
    </location>
</feature>
<name>A0ABU0KWM3_9BACL</name>
<dbReference type="Pfam" id="PF00512">
    <property type="entry name" value="HisKA"/>
    <property type="match status" value="1"/>
</dbReference>
<keyword evidence="4" id="KW-1003">Cell membrane</keyword>
<dbReference type="SMART" id="SM00388">
    <property type="entry name" value="HisKA"/>
    <property type="match status" value="1"/>
</dbReference>
<dbReference type="InterPro" id="IPR036097">
    <property type="entry name" value="HisK_dim/P_sf"/>
</dbReference>
<keyword evidence="12" id="KW-0902">Two-component regulatory system</keyword>
<dbReference type="SUPFAM" id="SSF158472">
    <property type="entry name" value="HAMP domain-like"/>
    <property type="match status" value="1"/>
</dbReference>
<keyword evidence="9 17" id="KW-0418">Kinase</keyword>
<keyword evidence="18" id="KW-1185">Reference proteome</keyword>
<evidence type="ECO:0000256" key="13">
    <source>
        <dbReference type="ARBA" id="ARBA00023136"/>
    </source>
</evidence>
<evidence type="ECO:0000256" key="4">
    <source>
        <dbReference type="ARBA" id="ARBA00022475"/>
    </source>
</evidence>
<evidence type="ECO:0000259" key="16">
    <source>
        <dbReference type="PROSITE" id="PS50885"/>
    </source>
</evidence>
<keyword evidence="5" id="KW-0597">Phosphoprotein</keyword>
<dbReference type="SMART" id="SM00304">
    <property type="entry name" value="HAMP"/>
    <property type="match status" value="1"/>
</dbReference>
<evidence type="ECO:0000256" key="6">
    <source>
        <dbReference type="ARBA" id="ARBA00022679"/>
    </source>
</evidence>
<dbReference type="CDD" id="cd00075">
    <property type="entry name" value="HATPase"/>
    <property type="match status" value="1"/>
</dbReference>
<sequence length="496" mass="55325">MKAGGKNRRKYALRSLQSQLLARTLLILALLLVLIGFLQYFLMKDFLYRSRAEAMGTQLNSIPADLLIMDYEEQNGGIAPQEGINRRDSRPGPFLFWSDMSLASIDTDGTFRSLSSENGLNPPRLTAEQYQAMQQSRRMRHGYQLVTDSQGNEQLIVFRPLGPPDRSSGLLQMGVSTTSMQEQLINQLRTFILLSLIALAIGLTLMLPVLRRTLVPLSRMVEAVKRIDAGNLDERFDAEQGQYEVDRLAVSFNGMLERLEHSFAAERELQMQMRRFIADASHELRTPLTSIHGFLEVLLRGAAANPKQLQSALESMYGESKRMNKLVSDLLLLAKLDRTPELKLEDISLDELMLEMKPQLLMLAGTRKVVFDMTAGVRVLAEGDKIKQVVLNLFHNAVQHTDLEKGVIHVNLSAGKKLADIQIRDNGPGMSQEQLERIFERFYRGDESRTRSSGGAGLGLAITESIVEAHGGNITAQSTLEIGSVFKVTLPLSGTV</sequence>
<reference evidence="17 18" key="1">
    <citation type="submission" date="2023-07" db="EMBL/GenBank/DDBJ databases">
        <title>Genomic Encyclopedia of Type Strains, Phase IV (KMG-IV): sequencing the most valuable type-strain genomes for metagenomic binning, comparative biology and taxonomic classification.</title>
        <authorList>
            <person name="Goeker M."/>
        </authorList>
    </citation>
    <scope>NUCLEOTIDE SEQUENCE [LARGE SCALE GENOMIC DNA]</scope>
    <source>
        <strain evidence="17 18">DSM 14914</strain>
    </source>
</reference>
<evidence type="ECO:0000256" key="2">
    <source>
        <dbReference type="ARBA" id="ARBA00004651"/>
    </source>
</evidence>
<evidence type="ECO:0000256" key="7">
    <source>
        <dbReference type="ARBA" id="ARBA00022692"/>
    </source>
</evidence>
<dbReference type="InterPro" id="IPR004358">
    <property type="entry name" value="Sig_transdc_His_kin-like_C"/>
</dbReference>
<dbReference type="SUPFAM" id="SSF55874">
    <property type="entry name" value="ATPase domain of HSP90 chaperone/DNA topoisomerase II/histidine kinase"/>
    <property type="match status" value="1"/>
</dbReference>
<feature type="domain" description="HAMP" evidence="16">
    <location>
        <begin position="211"/>
        <end position="264"/>
    </location>
</feature>
<dbReference type="Pfam" id="PF00672">
    <property type="entry name" value="HAMP"/>
    <property type="match status" value="1"/>
</dbReference>
<evidence type="ECO:0000256" key="9">
    <source>
        <dbReference type="ARBA" id="ARBA00022777"/>
    </source>
</evidence>
<dbReference type="PROSITE" id="PS50109">
    <property type="entry name" value="HIS_KIN"/>
    <property type="match status" value="1"/>
</dbReference>
<feature type="transmembrane region" description="Helical" evidence="14">
    <location>
        <begin position="190"/>
        <end position="210"/>
    </location>
</feature>
<dbReference type="Gene3D" id="1.10.287.130">
    <property type="match status" value="1"/>
</dbReference>
<dbReference type="PANTHER" id="PTHR45528:SF1">
    <property type="entry name" value="SENSOR HISTIDINE KINASE CPXA"/>
    <property type="match status" value="1"/>
</dbReference>
<comment type="subcellular location">
    <subcellularLocation>
        <location evidence="2">Cell membrane</location>
        <topology evidence="2">Multi-pass membrane protein</topology>
    </subcellularLocation>
</comment>
<evidence type="ECO:0000313" key="18">
    <source>
        <dbReference type="Proteomes" id="UP001242811"/>
    </source>
</evidence>
<accession>A0ABU0KWM3</accession>
<dbReference type="CDD" id="cd00082">
    <property type="entry name" value="HisKA"/>
    <property type="match status" value="1"/>
</dbReference>
<dbReference type="GO" id="GO:0004673">
    <property type="term" value="F:protein histidine kinase activity"/>
    <property type="evidence" value="ECO:0007669"/>
    <property type="project" value="UniProtKB-EC"/>
</dbReference>
<evidence type="ECO:0000256" key="10">
    <source>
        <dbReference type="ARBA" id="ARBA00022840"/>
    </source>
</evidence>
<dbReference type="PROSITE" id="PS50885">
    <property type="entry name" value="HAMP"/>
    <property type="match status" value="1"/>
</dbReference>
<dbReference type="InterPro" id="IPR003660">
    <property type="entry name" value="HAMP_dom"/>
</dbReference>
<dbReference type="InterPro" id="IPR003661">
    <property type="entry name" value="HisK_dim/P_dom"/>
</dbReference>
<dbReference type="EMBL" id="JAUSWA010000009">
    <property type="protein sequence ID" value="MDQ0493846.1"/>
    <property type="molecule type" value="Genomic_DNA"/>
</dbReference>
<dbReference type="InterPro" id="IPR050398">
    <property type="entry name" value="HssS/ArlS-like"/>
</dbReference>
<evidence type="ECO:0000256" key="3">
    <source>
        <dbReference type="ARBA" id="ARBA00012438"/>
    </source>
</evidence>
<dbReference type="PRINTS" id="PR00344">
    <property type="entry name" value="BCTRLSENSOR"/>
</dbReference>
<keyword evidence="10" id="KW-0067">ATP-binding</keyword>